<feature type="domain" description="Insertion element IS402-like" evidence="1">
    <location>
        <begin position="15"/>
        <end position="67"/>
    </location>
</feature>
<evidence type="ECO:0000313" key="2">
    <source>
        <dbReference type="EMBL" id="MFC5149927.1"/>
    </source>
</evidence>
<gene>
    <name evidence="2" type="ORF">ACFPP6_35315</name>
</gene>
<dbReference type="Pfam" id="PF13340">
    <property type="entry name" value="DUF4096"/>
    <property type="match status" value="1"/>
</dbReference>
<evidence type="ECO:0000259" key="1">
    <source>
        <dbReference type="Pfam" id="PF13340"/>
    </source>
</evidence>
<protein>
    <submittedName>
        <fullName evidence="2">Transposase</fullName>
    </submittedName>
</protein>
<evidence type="ECO:0000313" key="3">
    <source>
        <dbReference type="Proteomes" id="UP001596222"/>
    </source>
</evidence>
<organism evidence="2 3">
    <name type="scientific">Streptomyces aureoversilis</name>
    <dbReference type="NCBI Taxonomy" id="67277"/>
    <lineage>
        <taxon>Bacteria</taxon>
        <taxon>Bacillati</taxon>
        <taxon>Actinomycetota</taxon>
        <taxon>Actinomycetes</taxon>
        <taxon>Kitasatosporales</taxon>
        <taxon>Streptomycetaceae</taxon>
        <taxon>Streptomyces</taxon>
    </lineage>
</organism>
<accession>A0ABW0ACZ9</accession>
<dbReference type="RefSeq" id="WP_382050938.1">
    <property type="nucleotide sequence ID" value="NZ_JBHSKJ010000035.1"/>
</dbReference>
<reference evidence="3" key="1">
    <citation type="journal article" date="2019" name="Int. J. Syst. Evol. Microbiol.">
        <title>The Global Catalogue of Microorganisms (GCM) 10K type strain sequencing project: providing services to taxonomists for standard genome sequencing and annotation.</title>
        <authorList>
            <consortium name="The Broad Institute Genomics Platform"/>
            <consortium name="The Broad Institute Genome Sequencing Center for Infectious Disease"/>
            <person name="Wu L."/>
            <person name="Ma J."/>
        </authorList>
    </citation>
    <scope>NUCLEOTIDE SEQUENCE [LARGE SCALE GENOMIC DNA]</scope>
    <source>
        <strain evidence="3">CGMCC 4.1641</strain>
    </source>
</reference>
<proteinExistence type="predicted"/>
<comment type="caution">
    <text evidence="2">The sequence shown here is derived from an EMBL/GenBank/DDBJ whole genome shotgun (WGS) entry which is preliminary data.</text>
</comment>
<dbReference type="Proteomes" id="UP001596222">
    <property type="component" value="Unassembled WGS sequence"/>
</dbReference>
<dbReference type="InterPro" id="IPR025161">
    <property type="entry name" value="IS402-like_dom"/>
</dbReference>
<keyword evidence="3" id="KW-1185">Reference proteome</keyword>
<dbReference type="EMBL" id="JBHSKJ010000035">
    <property type="protein sequence ID" value="MFC5149927.1"/>
    <property type="molecule type" value="Genomic_DNA"/>
</dbReference>
<sequence>MSFTECVPEPVSGDAHSDRLCLQGLLYVLYQDISWQLLPLELAFGSGQTCGRWLGWWHEAGVFEHLHRILLAKLHAADELDWSRACVDASYIRARKRGSRDRPVAGRPPEDGQ</sequence>
<name>A0ABW0ACZ9_9ACTN</name>